<sequence>MKTSKSLHTFSTFRNFLLRIFNKEFLIFLFFLVLSGGFWLIMTLNETYEGEFSIPLRMTGVPRNVVITSDLDSVVRFTVRDKGYMIAYYGLDDTFRPIYVDYKVHSDGRSKGDVPIADLQRQIYLQLSKSSKIASVKAGKFSFSFNFGRHKKVPVRLLGTVTPGDNYYLARVDFFPDSVQVYAARNVLDSIQTVYTERQYITNFTDVKELIVDLRKFTNAKCVPSRVKMKLYPDVLTEETVEVPIEAVNMPDNKVMRTFPSKIKVKFVVGAYRMRSMPKNAETKELLPVGFRVVVNYEDIEKNKSEKCPIYVISSPNGVRNVHPEVNTVDYLIEQR</sequence>
<name>A0A096AD44_9BACT</name>
<keyword evidence="1" id="KW-0812">Transmembrane</keyword>
<dbReference type="InterPro" id="IPR053154">
    <property type="entry name" value="c-di-AMP_regulator"/>
</dbReference>
<dbReference type="Proteomes" id="UP000029578">
    <property type="component" value="Unassembled WGS sequence"/>
</dbReference>
<dbReference type="RefSeq" id="WP_036866114.1">
    <property type="nucleotide sequence ID" value="NZ_JRNS01000474.1"/>
</dbReference>
<reference evidence="2 3" key="1">
    <citation type="submission" date="2014-07" db="EMBL/GenBank/DDBJ databases">
        <authorList>
            <person name="McCorrison J."/>
            <person name="Sanka R."/>
            <person name="Torralba M."/>
            <person name="Gillis M."/>
            <person name="Haft D.H."/>
            <person name="Methe B."/>
            <person name="Sutton G."/>
            <person name="Nelson K.E."/>
        </authorList>
    </citation>
    <scope>NUCLEOTIDE SEQUENCE [LARGE SCALE GENOMIC DNA]</scope>
    <source>
        <strain evidence="2 3">DNF00666</strain>
    </source>
</reference>
<dbReference type="AlphaFoldDB" id="A0A096AD44"/>
<evidence type="ECO:0000313" key="2">
    <source>
        <dbReference type="EMBL" id="KGF44800.1"/>
    </source>
</evidence>
<dbReference type="Gene3D" id="2.170.120.40">
    <property type="entry name" value="YbbR-like domain"/>
    <property type="match status" value="1"/>
</dbReference>
<gene>
    <name evidence="2" type="ORF">HMPREF0661_10155</name>
</gene>
<dbReference type="Pfam" id="PF07949">
    <property type="entry name" value="YbbR"/>
    <property type="match status" value="1"/>
</dbReference>
<dbReference type="PANTHER" id="PTHR37804">
    <property type="entry name" value="CDAA REGULATORY PROTEIN CDAR"/>
    <property type="match status" value="1"/>
</dbReference>
<evidence type="ECO:0000313" key="3">
    <source>
        <dbReference type="Proteomes" id="UP000029578"/>
    </source>
</evidence>
<accession>A0A096AD44</accession>
<keyword evidence="1" id="KW-1133">Transmembrane helix</keyword>
<feature type="transmembrane region" description="Helical" evidence="1">
    <location>
        <begin position="21"/>
        <end position="42"/>
    </location>
</feature>
<comment type="caution">
    <text evidence="2">The sequence shown here is derived from an EMBL/GenBank/DDBJ whole genome shotgun (WGS) entry which is preliminary data.</text>
</comment>
<evidence type="ECO:0000256" key="1">
    <source>
        <dbReference type="SAM" id="Phobius"/>
    </source>
</evidence>
<dbReference type="EMBL" id="JRNS01000474">
    <property type="protein sequence ID" value="KGF44800.1"/>
    <property type="molecule type" value="Genomic_DNA"/>
</dbReference>
<protein>
    <recommendedName>
        <fullName evidence="4">YbbR-like domain-containing protein</fullName>
    </recommendedName>
</protein>
<proteinExistence type="predicted"/>
<evidence type="ECO:0008006" key="4">
    <source>
        <dbReference type="Google" id="ProtNLM"/>
    </source>
</evidence>
<dbReference type="InterPro" id="IPR012505">
    <property type="entry name" value="YbbR"/>
</dbReference>
<keyword evidence="1" id="KW-0472">Membrane</keyword>
<dbReference type="PANTHER" id="PTHR37804:SF1">
    <property type="entry name" value="CDAA REGULATORY PROTEIN CDAR"/>
    <property type="match status" value="1"/>
</dbReference>
<organism evidence="2 3">
    <name type="scientific">Prevotella melaninogenica DNF00666</name>
    <dbReference type="NCBI Taxonomy" id="1401073"/>
    <lineage>
        <taxon>Bacteria</taxon>
        <taxon>Pseudomonadati</taxon>
        <taxon>Bacteroidota</taxon>
        <taxon>Bacteroidia</taxon>
        <taxon>Bacteroidales</taxon>
        <taxon>Prevotellaceae</taxon>
        <taxon>Prevotella</taxon>
    </lineage>
</organism>